<dbReference type="Proteomes" id="UP000823900">
    <property type="component" value="Unassembled WGS sequence"/>
</dbReference>
<dbReference type="InterPro" id="IPR041628">
    <property type="entry name" value="ChlI/MoxR_AAA_lid"/>
</dbReference>
<dbReference type="GO" id="GO:0016887">
    <property type="term" value="F:ATP hydrolysis activity"/>
    <property type="evidence" value="ECO:0007669"/>
    <property type="project" value="InterPro"/>
</dbReference>
<reference evidence="2" key="2">
    <citation type="submission" date="2021-04" db="EMBL/GenBank/DDBJ databases">
        <authorList>
            <person name="Gilroy R."/>
        </authorList>
    </citation>
    <scope>NUCLEOTIDE SEQUENCE</scope>
    <source>
        <strain evidence="2">CHK178-16964</strain>
    </source>
</reference>
<accession>A0A9D2HL13</accession>
<sequence length="316" mass="34916">MEKTIQQYRELLTDEIEKIIVGKRDQISLLIMSVFSGGHVLLDDLPGSGKTTLVKTLSLAMGCSFGRIQFTPDLLPSDILGMTVFNQKTGDFELRKGPVFTHLLLADEINRAIPRTQSALLEAMEERQATIDGSSLPLPAPFFVMATQNPVERESTFPLPAAQMDRFFIKMSLGYPTEEEENLMLVRLGSSIPFDQVHPVLSPEILRDITAQLDQIHVADAVREYMVSIVHGTRNHSQIETGASPRASKALFAGSRAWAAMDGRDFVTPDDVKAIAVPVLSHRITLRSQARFSHTEPEQIIREILDKTAVPAGAAL</sequence>
<gene>
    <name evidence="2" type="ORF">IAA07_12600</name>
</gene>
<dbReference type="InterPro" id="IPR027417">
    <property type="entry name" value="P-loop_NTPase"/>
</dbReference>
<protein>
    <submittedName>
        <fullName evidence="2">MoxR family ATPase</fullName>
    </submittedName>
</protein>
<evidence type="ECO:0000313" key="3">
    <source>
        <dbReference type="Proteomes" id="UP000823900"/>
    </source>
</evidence>
<dbReference type="SUPFAM" id="SSF52540">
    <property type="entry name" value="P-loop containing nucleoside triphosphate hydrolases"/>
    <property type="match status" value="1"/>
</dbReference>
<dbReference type="SMART" id="SM00382">
    <property type="entry name" value="AAA"/>
    <property type="match status" value="1"/>
</dbReference>
<feature type="domain" description="AAA+ ATPase" evidence="1">
    <location>
        <begin position="36"/>
        <end position="177"/>
    </location>
</feature>
<dbReference type="Pfam" id="PF07726">
    <property type="entry name" value="AAA_3"/>
    <property type="match status" value="1"/>
</dbReference>
<dbReference type="InterPro" id="IPR003593">
    <property type="entry name" value="AAA+_ATPase"/>
</dbReference>
<dbReference type="PANTHER" id="PTHR42759">
    <property type="entry name" value="MOXR FAMILY PROTEIN"/>
    <property type="match status" value="1"/>
</dbReference>
<dbReference type="PANTHER" id="PTHR42759:SF5">
    <property type="entry name" value="METHANOL DEHYDROGENASE REGULATOR"/>
    <property type="match status" value="1"/>
</dbReference>
<dbReference type="InterPro" id="IPR011703">
    <property type="entry name" value="ATPase_AAA-3"/>
</dbReference>
<dbReference type="Gene3D" id="1.10.8.80">
    <property type="entry name" value="Magnesium chelatase subunit I, C-Terminal domain"/>
    <property type="match status" value="1"/>
</dbReference>
<dbReference type="Pfam" id="PF17863">
    <property type="entry name" value="AAA_lid_2"/>
    <property type="match status" value="1"/>
</dbReference>
<name>A0A9D2HL13_9FIRM</name>
<dbReference type="EMBL" id="DWZA01000104">
    <property type="protein sequence ID" value="HJA72389.1"/>
    <property type="molecule type" value="Genomic_DNA"/>
</dbReference>
<dbReference type="PIRSF" id="PIRSF002849">
    <property type="entry name" value="AAA_ATPase_chaperone_MoxR_prd"/>
    <property type="match status" value="1"/>
</dbReference>
<evidence type="ECO:0000259" key="1">
    <source>
        <dbReference type="SMART" id="SM00382"/>
    </source>
</evidence>
<dbReference type="GO" id="GO:0005524">
    <property type="term" value="F:ATP binding"/>
    <property type="evidence" value="ECO:0007669"/>
    <property type="project" value="InterPro"/>
</dbReference>
<dbReference type="InterPro" id="IPR050764">
    <property type="entry name" value="CbbQ/NirQ/NorQ/GpvN"/>
</dbReference>
<dbReference type="CDD" id="cd00009">
    <property type="entry name" value="AAA"/>
    <property type="match status" value="1"/>
</dbReference>
<comment type="caution">
    <text evidence="2">The sequence shown here is derived from an EMBL/GenBank/DDBJ whole genome shotgun (WGS) entry which is preliminary data.</text>
</comment>
<evidence type="ECO:0000313" key="2">
    <source>
        <dbReference type="EMBL" id="HJA72389.1"/>
    </source>
</evidence>
<proteinExistence type="predicted"/>
<organism evidence="2 3">
    <name type="scientific">Candidatus Lachnoclostridium stercoravium</name>
    <dbReference type="NCBI Taxonomy" id="2838633"/>
    <lineage>
        <taxon>Bacteria</taxon>
        <taxon>Bacillati</taxon>
        <taxon>Bacillota</taxon>
        <taxon>Clostridia</taxon>
        <taxon>Lachnospirales</taxon>
        <taxon>Lachnospiraceae</taxon>
    </lineage>
</organism>
<reference evidence="2" key="1">
    <citation type="journal article" date="2021" name="PeerJ">
        <title>Extensive microbial diversity within the chicken gut microbiome revealed by metagenomics and culture.</title>
        <authorList>
            <person name="Gilroy R."/>
            <person name="Ravi A."/>
            <person name="Getino M."/>
            <person name="Pursley I."/>
            <person name="Horton D.L."/>
            <person name="Alikhan N.F."/>
            <person name="Baker D."/>
            <person name="Gharbi K."/>
            <person name="Hall N."/>
            <person name="Watson M."/>
            <person name="Adriaenssens E.M."/>
            <person name="Foster-Nyarko E."/>
            <person name="Jarju S."/>
            <person name="Secka A."/>
            <person name="Antonio M."/>
            <person name="Oren A."/>
            <person name="Chaudhuri R.R."/>
            <person name="La Ragione R."/>
            <person name="Hildebrand F."/>
            <person name="Pallen M.J."/>
        </authorList>
    </citation>
    <scope>NUCLEOTIDE SEQUENCE</scope>
    <source>
        <strain evidence="2">CHK178-16964</strain>
    </source>
</reference>
<dbReference type="Gene3D" id="3.40.50.300">
    <property type="entry name" value="P-loop containing nucleotide triphosphate hydrolases"/>
    <property type="match status" value="1"/>
</dbReference>
<dbReference type="AlphaFoldDB" id="A0A9D2HL13"/>